<feature type="transmembrane region" description="Helical" evidence="1">
    <location>
        <begin position="12"/>
        <end position="33"/>
    </location>
</feature>
<keyword evidence="1" id="KW-0812">Transmembrane</keyword>
<gene>
    <name evidence="2" type="ORF">SAMN04487995_1510</name>
</gene>
<evidence type="ECO:0000256" key="1">
    <source>
        <dbReference type="SAM" id="Phobius"/>
    </source>
</evidence>
<feature type="transmembrane region" description="Helical" evidence="1">
    <location>
        <begin position="84"/>
        <end position="104"/>
    </location>
</feature>
<name>A0A1H6S245_9BACT</name>
<keyword evidence="3" id="KW-1185">Reference proteome</keyword>
<sequence length="165" mass="18700">MKIIDSFFLFKVLGFVVYFTLASQGGFYILSFYKVLLNLPTESFIEIRKATDNVIETPLKILYPSGLVFMLIWLFMADKSSGILGYGFLLISFILLAADLMLAINVNVPLNKIIQHMTVDDNGQALLVQQKWLKFILIRGVLCVTGYVSLTLHLMIQADRTHAFQ</sequence>
<organism evidence="2 3">
    <name type="scientific">Dyadobacter koreensis</name>
    <dbReference type="NCBI Taxonomy" id="408657"/>
    <lineage>
        <taxon>Bacteria</taxon>
        <taxon>Pseudomonadati</taxon>
        <taxon>Bacteroidota</taxon>
        <taxon>Cytophagia</taxon>
        <taxon>Cytophagales</taxon>
        <taxon>Spirosomataceae</taxon>
        <taxon>Dyadobacter</taxon>
    </lineage>
</organism>
<reference evidence="2 3" key="1">
    <citation type="submission" date="2016-10" db="EMBL/GenBank/DDBJ databases">
        <authorList>
            <person name="de Groot N.N."/>
        </authorList>
    </citation>
    <scope>NUCLEOTIDE SEQUENCE [LARGE SCALE GENOMIC DNA]</scope>
    <source>
        <strain evidence="2 3">DSM 19938</strain>
    </source>
</reference>
<evidence type="ECO:0000313" key="2">
    <source>
        <dbReference type="EMBL" id="SEI58837.1"/>
    </source>
</evidence>
<keyword evidence="1" id="KW-0472">Membrane</keyword>
<proteinExistence type="predicted"/>
<dbReference type="STRING" id="408657.SAMN04487995_1510"/>
<dbReference type="RefSeq" id="WP_090334086.1">
    <property type="nucleotide sequence ID" value="NZ_FNXY01000002.1"/>
</dbReference>
<feature type="transmembrane region" description="Helical" evidence="1">
    <location>
        <begin position="136"/>
        <end position="156"/>
    </location>
</feature>
<dbReference type="OrthoDB" id="952924at2"/>
<dbReference type="AlphaFoldDB" id="A0A1H6S245"/>
<protein>
    <recommendedName>
        <fullName evidence="4">DUF1772 domain-containing protein</fullName>
    </recommendedName>
</protein>
<evidence type="ECO:0008006" key="4">
    <source>
        <dbReference type="Google" id="ProtNLM"/>
    </source>
</evidence>
<evidence type="ECO:0000313" key="3">
    <source>
        <dbReference type="Proteomes" id="UP000199532"/>
    </source>
</evidence>
<keyword evidence="1" id="KW-1133">Transmembrane helix</keyword>
<dbReference type="EMBL" id="FNXY01000002">
    <property type="protein sequence ID" value="SEI58837.1"/>
    <property type="molecule type" value="Genomic_DNA"/>
</dbReference>
<accession>A0A1H6S245</accession>
<feature type="transmembrane region" description="Helical" evidence="1">
    <location>
        <begin position="61"/>
        <end position="77"/>
    </location>
</feature>
<dbReference type="Proteomes" id="UP000199532">
    <property type="component" value="Unassembled WGS sequence"/>
</dbReference>